<dbReference type="EMBL" id="CYXY01000004">
    <property type="protein sequence ID" value="CUM83818.1"/>
    <property type="molecule type" value="Genomic_DNA"/>
</dbReference>
<dbReference type="Pfam" id="PF10991">
    <property type="entry name" value="Enc34_ssDNA-bd"/>
    <property type="match status" value="1"/>
</dbReference>
<proteinExistence type="predicted"/>
<evidence type="ECO:0000313" key="1">
    <source>
        <dbReference type="EMBL" id="CUM83818.1"/>
    </source>
</evidence>
<dbReference type="Gene3D" id="2.40.50.140">
    <property type="entry name" value="Nucleic acid-binding proteins"/>
    <property type="match status" value="1"/>
</dbReference>
<dbReference type="InterPro" id="IPR022595">
    <property type="entry name" value="Enc34_ssDNA-bd"/>
</dbReference>
<dbReference type="Proteomes" id="UP000095553">
    <property type="component" value="Unassembled WGS sequence"/>
</dbReference>
<accession>A0A173S393</accession>
<reference evidence="1 2" key="1">
    <citation type="submission" date="2015-09" db="EMBL/GenBank/DDBJ databases">
        <authorList>
            <consortium name="Pathogen Informatics"/>
        </authorList>
    </citation>
    <scope>NUCLEOTIDE SEQUENCE [LARGE SCALE GENOMIC DNA]</scope>
    <source>
        <strain evidence="1 2">2789STDY5834959</strain>
    </source>
</reference>
<protein>
    <submittedName>
        <fullName evidence="1">Protein of uncharacterized function (DUF2815)</fullName>
    </submittedName>
</protein>
<dbReference type="AlphaFoldDB" id="A0A173S393"/>
<dbReference type="InterPro" id="IPR012340">
    <property type="entry name" value="NA-bd_OB-fold"/>
</dbReference>
<gene>
    <name evidence="1" type="ORF">ERS852571_00882</name>
</gene>
<dbReference type="RefSeq" id="WP_070099285.1">
    <property type="nucleotide sequence ID" value="NZ_CYXY01000004.1"/>
</dbReference>
<sequence>MSNTKVTTGEVRFSFPHVFQPHANNPGQEEKYSVTILIPKTDTATINAIQAAMQAAAQEGVSTKFNGQMPAMLKNPMHDGDGTRPNGEPFGEECKGHMVMTASSKQRPEVVDANCQAILNPAEVYAGCYGRVSLNFFPYNTNGNRGVGCGLNNVQKTREGDPLTGRTTAAEDFGPMPQSNVQAAAVPQMNTQAAATQQSVNPVTGINPITGAPINGGGVMGL</sequence>
<evidence type="ECO:0000313" key="2">
    <source>
        <dbReference type="Proteomes" id="UP000095553"/>
    </source>
</evidence>
<name>A0A173S393_ANAHA</name>
<organism evidence="1 2">
    <name type="scientific">Anaerostipes hadrus</name>
    <dbReference type="NCBI Taxonomy" id="649756"/>
    <lineage>
        <taxon>Bacteria</taxon>
        <taxon>Bacillati</taxon>
        <taxon>Bacillota</taxon>
        <taxon>Clostridia</taxon>
        <taxon>Lachnospirales</taxon>
        <taxon>Lachnospiraceae</taxon>
        <taxon>Anaerostipes</taxon>
    </lineage>
</organism>
<dbReference type="SUPFAM" id="SSF50249">
    <property type="entry name" value="Nucleic acid-binding proteins"/>
    <property type="match status" value="1"/>
</dbReference>